<gene>
    <name evidence="9" type="ORF">SAMN05421676_10713</name>
</gene>
<dbReference type="AlphaFoldDB" id="A0A1I0GIM1"/>
<dbReference type="Gene3D" id="1.20.1530.20">
    <property type="match status" value="1"/>
</dbReference>
<dbReference type="GO" id="GO:0055085">
    <property type="term" value="P:transmembrane transport"/>
    <property type="evidence" value="ECO:0007669"/>
    <property type="project" value="InterPro"/>
</dbReference>
<dbReference type="PANTHER" id="PTHR36838">
    <property type="entry name" value="AUXIN EFFLUX CARRIER FAMILY PROTEIN"/>
    <property type="match status" value="1"/>
</dbReference>
<dbReference type="GO" id="GO:0005886">
    <property type="term" value="C:plasma membrane"/>
    <property type="evidence" value="ECO:0007669"/>
    <property type="project" value="UniProtKB-SubCell"/>
</dbReference>
<dbReference type="EMBL" id="FOHJ01000007">
    <property type="protein sequence ID" value="SET70776.1"/>
    <property type="molecule type" value="Genomic_DNA"/>
</dbReference>
<organism evidence="9 10">
    <name type="scientific">Salinibacillus kushneri</name>
    <dbReference type="NCBI Taxonomy" id="237682"/>
    <lineage>
        <taxon>Bacteria</taxon>
        <taxon>Bacillati</taxon>
        <taxon>Bacillota</taxon>
        <taxon>Bacilli</taxon>
        <taxon>Bacillales</taxon>
        <taxon>Bacillaceae</taxon>
        <taxon>Salinibacillus</taxon>
    </lineage>
</organism>
<dbReference type="Pfam" id="PF03547">
    <property type="entry name" value="Mem_trans"/>
    <property type="match status" value="1"/>
</dbReference>
<name>A0A1I0GIM1_9BACI</name>
<evidence type="ECO:0000256" key="4">
    <source>
        <dbReference type="ARBA" id="ARBA00022475"/>
    </source>
</evidence>
<feature type="transmembrane region" description="Helical" evidence="8">
    <location>
        <begin position="96"/>
        <end position="120"/>
    </location>
</feature>
<dbReference type="OrthoDB" id="401182at2"/>
<feature type="transmembrane region" description="Helical" evidence="8">
    <location>
        <begin position="63"/>
        <end position="84"/>
    </location>
</feature>
<feature type="transmembrane region" description="Helical" evidence="8">
    <location>
        <begin position="6"/>
        <end position="26"/>
    </location>
</feature>
<keyword evidence="6 8" id="KW-1133">Transmembrane helix</keyword>
<feature type="transmembrane region" description="Helical" evidence="8">
    <location>
        <begin position="132"/>
        <end position="154"/>
    </location>
</feature>
<protein>
    <recommendedName>
        <fullName evidence="11">AEC family transporter</fullName>
    </recommendedName>
</protein>
<feature type="transmembrane region" description="Helical" evidence="8">
    <location>
        <begin position="242"/>
        <end position="261"/>
    </location>
</feature>
<evidence type="ECO:0000256" key="3">
    <source>
        <dbReference type="ARBA" id="ARBA00022448"/>
    </source>
</evidence>
<evidence type="ECO:0000256" key="7">
    <source>
        <dbReference type="ARBA" id="ARBA00023136"/>
    </source>
</evidence>
<accession>A0A1I0GIM1</accession>
<keyword evidence="5 8" id="KW-0812">Transmembrane</keyword>
<reference evidence="10" key="1">
    <citation type="submission" date="2016-10" db="EMBL/GenBank/DDBJ databases">
        <authorList>
            <person name="Varghese N."/>
            <person name="Submissions S."/>
        </authorList>
    </citation>
    <scope>NUCLEOTIDE SEQUENCE [LARGE SCALE GENOMIC DNA]</scope>
    <source>
        <strain evidence="10">CGMCC 1.3566</strain>
    </source>
</reference>
<feature type="transmembrane region" description="Helical" evidence="8">
    <location>
        <begin position="300"/>
        <end position="320"/>
    </location>
</feature>
<evidence type="ECO:0008006" key="11">
    <source>
        <dbReference type="Google" id="ProtNLM"/>
    </source>
</evidence>
<evidence type="ECO:0000256" key="5">
    <source>
        <dbReference type="ARBA" id="ARBA00022692"/>
    </source>
</evidence>
<sequence>MDLIINVIIPIFTIILCGYLAGRLKLVSVVGAQALNNFVYYFALPALLFYSLSTTPIEQITNWPFISLNLVVALICFLTAVILAKKLFKKSLPDASMYGMAVSYGNTGFLGIPFVVAAFGEKAAVPAAIATFTYDIIIITLVVLSFEISSTLANKAKHTSRMSFPLNVSKAVFQNPINASLLLGILASLLQLPIPKFVQVFTDTLGAAAGPTALFALGLGLLSEEQSVKIDNTAKKEMGVIIGLKLLYMPIVMGILVLFVFSLDNELWTTVAILLSALPIGALLNVFADKYRVLSNYAPILILLSTIISIFTLSGILIVMESL</sequence>
<keyword evidence="4" id="KW-1003">Cell membrane</keyword>
<feature type="transmembrane region" description="Helical" evidence="8">
    <location>
        <begin position="200"/>
        <end position="222"/>
    </location>
</feature>
<keyword evidence="10" id="KW-1185">Reference proteome</keyword>
<feature type="transmembrane region" description="Helical" evidence="8">
    <location>
        <begin position="267"/>
        <end position="288"/>
    </location>
</feature>
<dbReference type="RefSeq" id="WP_143060151.1">
    <property type="nucleotide sequence ID" value="NZ_FOHJ01000007.1"/>
</dbReference>
<keyword evidence="7 8" id="KW-0472">Membrane</keyword>
<comment type="similarity">
    <text evidence="2">Belongs to the auxin efflux carrier (TC 2.A.69) family.</text>
</comment>
<evidence type="ECO:0000256" key="8">
    <source>
        <dbReference type="SAM" id="Phobius"/>
    </source>
</evidence>
<evidence type="ECO:0000313" key="10">
    <source>
        <dbReference type="Proteomes" id="UP000199095"/>
    </source>
</evidence>
<evidence type="ECO:0000256" key="2">
    <source>
        <dbReference type="ARBA" id="ARBA00010145"/>
    </source>
</evidence>
<feature type="transmembrane region" description="Helical" evidence="8">
    <location>
        <begin position="38"/>
        <end position="57"/>
    </location>
</feature>
<dbReference type="PANTHER" id="PTHR36838:SF3">
    <property type="entry name" value="TRANSPORTER AUXIN EFFLUX CARRIER EC FAMILY"/>
    <property type="match status" value="1"/>
</dbReference>
<dbReference type="STRING" id="237682.SAMN05421676_10713"/>
<dbReference type="Proteomes" id="UP000199095">
    <property type="component" value="Unassembled WGS sequence"/>
</dbReference>
<dbReference type="InterPro" id="IPR004776">
    <property type="entry name" value="Mem_transp_PIN-like"/>
</dbReference>
<evidence type="ECO:0000256" key="1">
    <source>
        <dbReference type="ARBA" id="ARBA00004651"/>
    </source>
</evidence>
<comment type="subcellular location">
    <subcellularLocation>
        <location evidence="1">Cell membrane</location>
        <topology evidence="1">Multi-pass membrane protein</topology>
    </subcellularLocation>
</comment>
<proteinExistence type="inferred from homology"/>
<keyword evidence="3" id="KW-0813">Transport</keyword>
<dbReference type="InterPro" id="IPR038770">
    <property type="entry name" value="Na+/solute_symporter_sf"/>
</dbReference>
<evidence type="ECO:0000256" key="6">
    <source>
        <dbReference type="ARBA" id="ARBA00022989"/>
    </source>
</evidence>
<feature type="transmembrane region" description="Helical" evidence="8">
    <location>
        <begin position="175"/>
        <end position="194"/>
    </location>
</feature>
<evidence type="ECO:0000313" key="9">
    <source>
        <dbReference type="EMBL" id="SET70776.1"/>
    </source>
</evidence>